<accession>A0ABR2MHJ9</accession>
<comment type="similarity">
    <text evidence="2 10">Belongs to the ANKZF1/VMS1 family.</text>
</comment>
<dbReference type="Proteomes" id="UP001412067">
    <property type="component" value="Unassembled WGS sequence"/>
</dbReference>
<evidence type="ECO:0000259" key="11">
    <source>
        <dbReference type="PROSITE" id="PS52044"/>
    </source>
</evidence>
<evidence type="ECO:0000256" key="9">
    <source>
        <dbReference type="ARBA" id="ARBA00023054"/>
    </source>
</evidence>
<evidence type="ECO:0000256" key="4">
    <source>
        <dbReference type="ARBA" id="ARBA00022722"/>
    </source>
</evidence>
<dbReference type="InterPro" id="IPR041175">
    <property type="entry name" value="VLRF1/Vms1"/>
</dbReference>
<keyword evidence="7" id="KW-0378">Hydrolase</keyword>
<evidence type="ECO:0000256" key="10">
    <source>
        <dbReference type="PROSITE-ProRule" id="PRU01389"/>
    </source>
</evidence>
<dbReference type="PANTHER" id="PTHR16036:SF2">
    <property type="entry name" value="TRNA ENDONUCLEASE ANKZF1"/>
    <property type="match status" value="1"/>
</dbReference>
<sequence>MAAAEKTQREQKFRSLFDLPSDFFESCRLLLFHHSLNIPKEDPSPSPQLGSNGTVAIAEDVSVVEESTLNITKEKVKGSIQRWACNTCKLDFESLQEQRFHFKSDIHRLNIKLSVAGKNIVNEEEFDEQSFDSSFDAFDVSSISGSEDEIENGVVASLKTREGVKQKLHIRLHSGEIVSVWRTLILDEAEDVTLDDFEVRHAKRDGSALIIGEDELTRRLKDLLSEPRDRTHLRIVLLLTGGHFAGCVFDGNSIIAHKTFHR</sequence>
<proteinExistence type="inferred from homology"/>
<comment type="caution">
    <text evidence="10">Lacks conserved residue(s) required for the propagation of feature annotation.</text>
</comment>
<reference evidence="12 13" key="1">
    <citation type="journal article" date="2022" name="Nat. Plants">
        <title>Genomes of leafy and leafless Platanthera orchids illuminate the evolution of mycoheterotrophy.</title>
        <authorList>
            <person name="Li M.H."/>
            <person name="Liu K.W."/>
            <person name="Li Z."/>
            <person name="Lu H.C."/>
            <person name="Ye Q.L."/>
            <person name="Zhang D."/>
            <person name="Wang J.Y."/>
            <person name="Li Y.F."/>
            <person name="Zhong Z.M."/>
            <person name="Liu X."/>
            <person name="Yu X."/>
            <person name="Liu D.K."/>
            <person name="Tu X.D."/>
            <person name="Liu B."/>
            <person name="Hao Y."/>
            <person name="Liao X.Y."/>
            <person name="Jiang Y.T."/>
            <person name="Sun W.H."/>
            <person name="Chen J."/>
            <person name="Chen Y.Q."/>
            <person name="Ai Y."/>
            <person name="Zhai J.W."/>
            <person name="Wu S.S."/>
            <person name="Zhou Z."/>
            <person name="Hsiao Y.Y."/>
            <person name="Wu W.L."/>
            <person name="Chen Y.Y."/>
            <person name="Lin Y.F."/>
            <person name="Hsu J.L."/>
            <person name="Li C.Y."/>
            <person name="Wang Z.W."/>
            <person name="Zhao X."/>
            <person name="Zhong W.Y."/>
            <person name="Ma X.K."/>
            <person name="Ma L."/>
            <person name="Huang J."/>
            <person name="Chen G.Z."/>
            <person name="Huang M.Z."/>
            <person name="Huang L."/>
            <person name="Peng D.H."/>
            <person name="Luo Y.B."/>
            <person name="Zou S.Q."/>
            <person name="Chen S.P."/>
            <person name="Lan S."/>
            <person name="Tsai W.C."/>
            <person name="Van de Peer Y."/>
            <person name="Liu Z.J."/>
        </authorList>
    </citation>
    <scope>NUCLEOTIDE SEQUENCE [LARGE SCALE GENOMIC DNA]</scope>
    <source>
        <strain evidence="12">Lor288</strain>
    </source>
</reference>
<gene>
    <name evidence="12" type="ORF">KSP40_PGU006935</name>
</gene>
<keyword evidence="5" id="KW-0677">Repeat</keyword>
<comment type="caution">
    <text evidence="12">The sequence shown here is derived from an EMBL/GenBank/DDBJ whole genome shotgun (WGS) entry which is preliminary data.</text>
</comment>
<dbReference type="PROSITE" id="PS52044">
    <property type="entry name" value="VLRF1"/>
    <property type="match status" value="1"/>
</dbReference>
<dbReference type="InterPro" id="IPR047139">
    <property type="entry name" value="ANKZ1/VMS1"/>
</dbReference>
<evidence type="ECO:0000313" key="13">
    <source>
        <dbReference type="Proteomes" id="UP001412067"/>
    </source>
</evidence>
<evidence type="ECO:0000256" key="3">
    <source>
        <dbReference type="ARBA" id="ARBA00022490"/>
    </source>
</evidence>
<evidence type="ECO:0000313" key="12">
    <source>
        <dbReference type="EMBL" id="KAK8963541.1"/>
    </source>
</evidence>
<keyword evidence="6" id="KW-0255">Endonuclease</keyword>
<comment type="domain">
    <text evidence="10">The VLRF1 domain mediates binding to the 60S ribosomal subunit.</text>
</comment>
<dbReference type="EMBL" id="JBBWWR010000007">
    <property type="protein sequence ID" value="KAK8963541.1"/>
    <property type="molecule type" value="Genomic_DNA"/>
</dbReference>
<keyword evidence="4" id="KW-0540">Nuclease</keyword>
<organism evidence="12 13">
    <name type="scientific">Platanthera guangdongensis</name>
    <dbReference type="NCBI Taxonomy" id="2320717"/>
    <lineage>
        <taxon>Eukaryota</taxon>
        <taxon>Viridiplantae</taxon>
        <taxon>Streptophyta</taxon>
        <taxon>Embryophyta</taxon>
        <taxon>Tracheophyta</taxon>
        <taxon>Spermatophyta</taxon>
        <taxon>Magnoliopsida</taxon>
        <taxon>Liliopsida</taxon>
        <taxon>Asparagales</taxon>
        <taxon>Orchidaceae</taxon>
        <taxon>Orchidoideae</taxon>
        <taxon>Orchideae</taxon>
        <taxon>Orchidinae</taxon>
        <taxon>Platanthera</taxon>
    </lineage>
</organism>
<name>A0ABR2MHJ9_9ASPA</name>
<keyword evidence="13" id="KW-1185">Reference proteome</keyword>
<evidence type="ECO:0000256" key="7">
    <source>
        <dbReference type="ARBA" id="ARBA00022801"/>
    </source>
</evidence>
<dbReference type="PANTHER" id="PTHR16036">
    <property type="entry name" value="ANKYRIN REPEAT AND ZINC FINGER DOMAIN-CONTAINING PROTEIN 1"/>
    <property type="match status" value="1"/>
</dbReference>
<evidence type="ECO:0000256" key="1">
    <source>
        <dbReference type="ARBA" id="ARBA00004496"/>
    </source>
</evidence>
<evidence type="ECO:0000256" key="2">
    <source>
        <dbReference type="ARBA" id="ARBA00009262"/>
    </source>
</evidence>
<evidence type="ECO:0000256" key="6">
    <source>
        <dbReference type="ARBA" id="ARBA00022759"/>
    </source>
</evidence>
<feature type="domain" description="VLRF1" evidence="11">
    <location>
        <begin position="230"/>
        <end position="262"/>
    </location>
</feature>
<comment type="subcellular location">
    <subcellularLocation>
        <location evidence="1">Cytoplasm</location>
    </subcellularLocation>
</comment>
<keyword evidence="8" id="KW-0040">ANK repeat</keyword>
<evidence type="ECO:0000256" key="5">
    <source>
        <dbReference type="ARBA" id="ARBA00022737"/>
    </source>
</evidence>
<keyword evidence="9" id="KW-0175">Coiled coil</keyword>
<protein>
    <recommendedName>
        <fullName evidence="11">VLRF1 domain-containing protein</fullName>
    </recommendedName>
</protein>
<keyword evidence="3 10" id="KW-0963">Cytoplasm</keyword>
<evidence type="ECO:0000256" key="8">
    <source>
        <dbReference type="ARBA" id="ARBA00023043"/>
    </source>
</evidence>